<accession>A0A9D5CXI9</accession>
<comment type="caution">
    <text evidence="14">The sequence shown here is derived from an EMBL/GenBank/DDBJ whole genome shotgun (WGS) entry which is preliminary data.</text>
</comment>
<evidence type="ECO:0000256" key="11">
    <source>
        <dbReference type="ARBA" id="ARBA00023136"/>
    </source>
</evidence>
<dbReference type="OrthoDB" id="1055148at2759"/>
<keyword evidence="8 13" id="KW-0560">Oxidoreductase</keyword>
<name>A0A9D5CXI9_9LILI</name>
<dbReference type="PANTHER" id="PTHR47953">
    <property type="entry name" value="OS08G0105600 PROTEIN"/>
    <property type="match status" value="1"/>
</dbReference>
<dbReference type="GO" id="GO:0020037">
    <property type="term" value="F:heme binding"/>
    <property type="evidence" value="ECO:0007669"/>
    <property type="project" value="InterPro"/>
</dbReference>
<keyword evidence="5" id="KW-0812">Transmembrane</keyword>
<evidence type="ECO:0000256" key="10">
    <source>
        <dbReference type="ARBA" id="ARBA00023033"/>
    </source>
</evidence>
<keyword evidence="10 13" id="KW-0503">Monooxygenase</keyword>
<evidence type="ECO:0000256" key="1">
    <source>
        <dbReference type="ARBA" id="ARBA00001971"/>
    </source>
</evidence>
<dbReference type="InterPro" id="IPR036396">
    <property type="entry name" value="Cyt_P450_sf"/>
</dbReference>
<reference evidence="14" key="2">
    <citation type="journal article" date="2022" name="Hortic Res">
        <title>The genome of Dioscorea zingiberensis sheds light on the biosynthesis, origin and evolution of the medicinally important diosgenin saponins.</title>
        <authorList>
            <person name="Li Y."/>
            <person name="Tan C."/>
            <person name="Li Z."/>
            <person name="Guo J."/>
            <person name="Li S."/>
            <person name="Chen X."/>
            <person name="Wang C."/>
            <person name="Dai X."/>
            <person name="Yang H."/>
            <person name="Song W."/>
            <person name="Hou L."/>
            <person name="Xu J."/>
            <person name="Tong Z."/>
            <person name="Xu A."/>
            <person name="Yuan X."/>
            <person name="Wang W."/>
            <person name="Yang Q."/>
            <person name="Chen L."/>
            <person name="Sun Z."/>
            <person name="Wang K."/>
            <person name="Pan B."/>
            <person name="Chen J."/>
            <person name="Bao Y."/>
            <person name="Liu F."/>
            <person name="Qi X."/>
            <person name="Gang D.R."/>
            <person name="Wen J."/>
            <person name="Li J."/>
        </authorList>
    </citation>
    <scope>NUCLEOTIDE SEQUENCE</scope>
    <source>
        <strain evidence="14">Dzin_1.0</strain>
    </source>
</reference>
<evidence type="ECO:0000256" key="6">
    <source>
        <dbReference type="ARBA" id="ARBA00022723"/>
    </source>
</evidence>
<proteinExistence type="inferred from homology"/>
<evidence type="ECO:0000256" key="5">
    <source>
        <dbReference type="ARBA" id="ARBA00022692"/>
    </source>
</evidence>
<sequence>IYSGRGAKHQRKQWRLFLSILREHEQRKMDQQAATANRQGAGEAEAVLDGTEGLLEILLRIKDDAGLELPITLEGVKCVLYDIFGAGSETSTKTVEWAMAEMMKNPEVMKKAQSEVREVLQGKSKTSRVITEEDISGLKYLKLVIKETLRMHAPAPLLLPRESRESFEMMGYHVPARATILVNAWAIARDPQYWDDPLVFKPERFEGSSISFNGSCFEYIPFGAGRRVCPGIWFGLANIELPLAQLLYYFDWKLPAGVQPHNLDMSEAFGVTIGRKDSLLLHPTPARIIINPSGPPRPSAS</sequence>
<evidence type="ECO:0000313" key="15">
    <source>
        <dbReference type="Proteomes" id="UP001085076"/>
    </source>
</evidence>
<dbReference type="InterPro" id="IPR017972">
    <property type="entry name" value="Cyt_P450_CS"/>
</dbReference>
<evidence type="ECO:0008006" key="16">
    <source>
        <dbReference type="Google" id="ProtNLM"/>
    </source>
</evidence>
<evidence type="ECO:0000256" key="3">
    <source>
        <dbReference type="ARBA" id="ARBA00010617"/>
    </source>
</evidence>
<feature type="non-terminal residue" evidence="14">
    <location>
        <position position="1"/>
    </location>
</feature>
<evidence type="ECO:0000256" key="4">
    <source>
        <dbReference type="ARBA" id="ARBA00022617"/>
    </source>
</evidence>
<dbReference type="GO" id="GO:0005506">
    <property type="term" value="F:iron ion binding"/>
    <property type="evidence" value="ECO:0007669"/>
    <property type="project" value="InterPro"/>
</dbReference>
<comment type="cofactor">
    <cofactor evidence="1 12">
        <name>heme</name>
        <dbReference type="ChEBI" id="CHEBI:30413"/>
    </cofactor>
</comment>
<dbReference type="Pfam" id="PF00067">
    <property type="entry name" value="p450"/>
    <property type="match status" value="1"/>
</dbReference>
<dbReference type="InterPro" id="IPR002401">
    <property type="entry name" value="Cyt_P450_E_grp-I"/>
</dbReference>
<dbReference type="InterPro" id="IPR052306">
    <property type="entry name" value="CYP450_71D"/>
</dbReference>
<dbReference type="PRINTS" id="PR00463">
    <property type="entry name" value="EP450I"/>
</dbReference>
<keyword evidence="9 12" id="KW-0408">Iron</keyword>
<evidence type="ECO:0000313" key="14">
    <source>
        <dbReference type="EMBL" id="KAJ0980125.1"/>
    </source>
</evidence>
<evidence type="ECO:0000256" key="13">
    <source>
        <dbReference type="RuleBase" id="RU000461"/>
    </source>
</evidence>
<comment type="similarity">
    <text evidence="3 13">Belongs to the cytochrome P450 family.</text>
</comment>
<reference evidence="14" key="1">
    <citation type="submission" date="2021-03" db="EMBL/GenBank/DDBJ databases">
        <authorList>
            <person name="Li Z."/>
            <person name="Yang C."/>
        </authorList>
    </citation>
    <scope>NUCLEOTIDE SEQUENCE</scope>
    <source>
        <strain evidence="14">Dzin_1.0</strain>
        <tissue evidence="14">Leaf</tissue>
    </source>
</reference>
<keyword evidence="7" id="KW-1133">Transmembrane helix</keyword>
<dbReference type="FunFam" id="1.10.630.10:FF:000126">
    <property type="entry name" value="Predicted protein"/>
    <property type="match status" value="1"/>
</dbReference>
<dbReference type="Gene3D" id="1.10.630.10">
    <property type="entry name" value="Cytochrome P450"/>
    <property type="match status" value="1"/>
</dbReference>
<evidence type="ECO:0000256" key="2">
    <source>
        <dbReference type="ARBA" id="ARBA00004167"/>
    </source>
</evidence>
<gene>
    <name evidence="14" type="ORF">J5N97_008380</name>
</gene>
<evidence type="ECO:0000256" key="8">
    <source>
        <dbReference type="ARBA" id="ARBA00023002"/>
    </source>
</evidence>
<keyword evidence="4 12" id="KW-0349">Heme</keyword>
<dbReference type="GO" id="GO:0016020">
    <property type="term" value="C:membrane"/>
    <property type="evidence" value="ECO:0007669"/>
    <property type="project" value="UniProtKB-SubCell"/>
</dbReference>
<evidence type="ECO:0000256" key="9">
    <source>
        <dbReference type="ARBA" id="ARBA00023004"/>
    </source>
</evidence>
<dbReference type="EMBL" id="JAGGNH010000002">
    <property type="protein sequence ID" value="KAJ0980125.1"/>
    <property type="molecule type" value="Genomic_DNA"/>
</dbReference>
<dbReference type="PROSITE" id="PS00086">
    <property type="entry name" value="CYTOCHROME_P450"/>
    <property type="match status" value="1"/>
</dbReference>
<evidence type="ECO:0000256" key="7">
    <source>
        <dbReference type="ARBA" id="ARBA00022989"/>
    </source>
</evidence>
<keyword evidence="11" id="KW-0472">Membrane</keyword>
<dbReference type="SUPFAM" id="SSF48264">
    <property type="entry name" value="Cytochrome P450"/>
    <property type="match status" value="1"/>
</dbReference>
<comment type="subcellular location">
    <subcellularLocation>
        <location evidence="2">Membrane</location>
        <topology evidence="2">Single-pass membrane protein</topology>
    </subcellularLocation>
</comment>
<dbReference type="GO" id="GO:0004497">
    <property type="term" value="F:monooxygenase activity"/>
    <property type="evidence" value="ECO:0007669"/>
    <property type="project" value="UniProtKB-KW"/>
</dbReference>
<dbReference type="Proteomes" id="UP001085076">
    <property type="component" value="Miscellaneous, Linkage group lg02"/>
</dbReference>
<protein>
    <recommendedName>
        <fullName evidence="16">Cytochrome P450</fullName>
    </recommendedName>
</protein>
<organism evidence="14 15">
    <name type="scientific">Dioscorea zingiberensis</name>
    <dbReference type="NCBI Taxonomy" id="325984"/>
    <lineage>
        <taxon>Eukaryota</taxon>
        <taxon>Viridiplantae</taxon>
        <taxon>Streptophyta</taxon>
        <taxon>Embryophyta</taxon>
        <taxon>Tracheophyta</taxon>
        <taxon>Spermatophyta</taxon>
        <taxon>Magnoliopsida</taxon>
        <taxon>Liliopsida</taxon>
        <taxon>Dioscoreales</taxon>
        <taxon>Dioscoreaceae</taxon>
        <taxon>Dioscorea</taxon>
    </lineage>
</organism>
<dbReference type="PRINTS" id="PR00385">
    <property type="entry name" value="P450"/>
</dbReference>
<dbReference type="PANTHER" id="PTHR47953:SF19">
    <property type="entry name" value="OS06G0641600 PROTEIN"/>
    <property type="match status" value="1"/>
</dbReference>
<keyword evidence="6 12" id="KW-0479">Metal-binding</keyword>
<dbReference type="GO" id="GO:0016705">
    <property type="term" value="F:oxidoreductase activity, acting on paired donors, with incorporation or reduction of molecular oxygen"/>
    <property type="evidence" value="ECO:0007669"/>
    <property type="project" value="InterPro"/>
</dbReference>
<feature type="binding site" description="axial binding residue" evidence="12">
    <location>
        <position position="229"/>
    </location>
    <ligand>
        <name>heme</name>
        <dbReference type="ChEBI" id="CHEBI:30413"/>
    </ligand>
    <ligandPart>
        <name>Fe</name>
        <dbReference type="ChEBI" id="CHEBI:18248"/>
    </ligandPart>
</feature>
<keyword evidence="15" id="KW-1185">Reference proteome</keyword>
<dbReference type="InterPro" id="IPR001128">
    <property type="entry name" value="Cyt_P450"/>
</dbReference>
<dbReference type="AlphaFoldDB" id="A0A9D5CXI9"/>
<evidence type="ECO:0000256" key="12">
    <source>
        <dbReference type="PIRSR" id="PIRSR602401-1"/>
    </source>
</evidence>